<dbReference type="AlphaFoldDB" id="A0A0D2KL68"/>
<dbReference type="KEGG" id="mng:MNEG_11454"/>
<dbReference type="RefSeq" id="XP_013895528.1">
    <property type="nucleotide sequence ID" value="XM_014040074.1"/>
</dbReference>
<name>A0A0D2KL68_9CHLO</name>
<accession>A0A0D2KL68</accession>
<evidence type="ECO:0000313" key="2">
    <source>
        <dbReference type="Proteomes" id="UP000054498"/>
    </source>
</evidence>
<protein>
    <submittedName>
        <fullName evidence="1">Uncharacterized protein</fullName>
    </submittedName>
</protein>
<reference evidence="1 2" key="1">
    <citation type="journal article" date="2013" name="BMC Genomics">
        <title>Reconstruction of the lipid metabolism for the microalga Monoraphidium neglectum from its genome sequence reveals characteristics suitable for biofuel production.</title>
        <authorList>
            <person name="Bogen C."/>
            <person name="Al-Dilaimi A."/>
            <person name="Albersmeier A."/>
            <person name="Wichmann J."/>
            <person name="Grundmann M."/>
            <person name="Rupp O."/>
            <person name="Lauersen K.J."/>
            <person name="Blifernez-Klassen O."/>
            <person name="Kalinowski J."/>
            <person name="Goesmann A."/>
            <person name="Mussgnug J.H."/>
            <person name="Kruse O."/>
        </authorList>
    </citation>
    <scope>NUCLEOTIDE SEQUENCE [LARGE SCALE GENOMIC DNA]</scope>
    <source>
        <strain evidence="1 2">SAG 48.87</strain>
    </source>
</reference>
<dbReference type="EMBL" id="KK102969">
    <property type="protein sequence ID" value="KIY96508.1"/>
    <property type="molecule type" value="Genomic_DNA"/>
</dbReference>
<feature type="non-terminal residue" evidence="1">
    <location>
        <position position="1"/>
    </location>
</feature>
<dbReference type="GeneID" id="25728718"/>
<dbReference type="Proteomes" id="UP000054498">
    <property type="component" value="Unassembled WGS sequence"/>
</dbReference>
<organism evidence="1 2">
    <name type="scientific">Monoraphidium neglectum</name>
    <dbReference type="NCBI Taxonomy" id="145388"/>
    <lineage>
        <taxon>Eukaryota</taxon>
        <taxon>Viridiplantae</taxon>
        <taxon>Chlorophyta</taxon>
        <taxon>core chlorophytes</taxon>
        <taxon>Chlorophyceae</taxon>
        <taxon>CS clade</taxon>
        <taxon>Sphaeropleales</taxon>
        <taxon>Selenastraceae</taxon>
        <taxon>Monoraphidium</taxon>
    </lineage>
</organism>
<gene>
    <name evidence="1" type="ORF">MNEG_11454</name>
</gene>
<proteinExistence type="predicted"/>
<sequence>LPAGSEIEIPGGLCKQLSDLEERVKLATLEVEQAGAERAEIAAEILSAGRQA</sequence>
<keyword evidence="2" id="KW-1185">Reference proteome</keyword>
<evidence type="ECO:0000313" key="1">
    <source>
        <dbReference type="EMBL" id="KIY96508.1"/>
    </source>
</evidence>